<dbReference type="AlphaFoldDB" id="B9J6I4"/>
<dbReference type="EMBL" id="CP000229">
    <property type="protein sequence ID" value="ACM15979.1"/>
    <property type="molecule type" value="Genomic_DNA"/>
</dbReference>
<name>B9J6I4_BACCQ</name>
<protein>
    <submittedName>
        <fullName evidence="1">Protein containing cell adhesion domain</fullName>
    </submittedName>
</protein>
<dbReference type="Proteomes" id="UP000000441">
    <property type="component" value="Plasmid pBc53"/>
</dbReference>
<evidence type="ECO:0000313" key="1">
    <source>
        <dbReference type="EMBL" id="ACM15979.1"/>
    </source>
</evidence>
<organism evidence="1">
    <name type="scientific">Bacillus cereus (strain Q1)</name>
    <dbReference type="NCBI Taxonomy" id="361100"/>
    <lineage>
        <taxon>Bacteria</taxon>
        <taxon>Bacillati</taxon>
        <taxon>Bacillota</taxon>
        <taxon>Bacilli</taxon>
        <taxon>Bacillales</taxon>
        <taxon>Bacillaceae</taxon>
        <taxon>Bacillus</taxon>
        <taxon>Bacillus cereus group</taxon>
    </lineage>
</organism>
<dbReference type="Gene3D" id="2.60.120.260">
    <property type="entry name" value="Galactose-binding domain-like"/>
    <property type="match status" value="5"/>
</dbReference>
<geneLocation type="plasmid" evidence="1">
    <name>pBc53</name>
</geneLocation>
<proteinExistence type="predicted"/>
<gene>
    <name evidence="1" type="ordered locus">BCQ_PT17</name>
</gene>
<reference evidence="1" key="1">
    <citation type="journal article" date="2009" name="J. Bacteriol.">
        <title>Complete genome sequence of the extremophilic Bacillus cereus strain Q1 with industrial applications.</title>
        <authorList>
            <person name="Xiong Z."/>
            <person name="Jiang Y."/>
            <person name="Qi D."/>
            <person name="Lu H."/>
            <person name="Yang F."/>
            <person name="Yang J."/>
            <person name="Chen L."/>
            <person name="Sun L."/>
            <person name="Xu X."/>
            <person name="Xue Y."/>
            <person name="Zhu Y."/>
            <person name="Jin Q."/>
        </authorList>
    </citation>
    <scope>NUCLEOTIDE SEQUENCE [LARGE SCALE GENOMIC DNA]</scope>
    <source>
        <strain evidence="1">Q1</strain>
        <plasmid evidence="1">pBc53</plasmid>
    </source>
</reference>
<keyword evidence="1" id="KW-0614">Plasmid</keyword>
<accession>B9J6I4</accession>
<dbReference type="HOGENOM" id="CLU_271028_0_0_9"/>
<sequence length="1198" mass="134787">MAKVGDKIDGAEPGWSNISFDNSSITYTGMTKGVSYAYGSGSTASYSFTFTGTAVRIITGLFSDGATNAQIKIDNTVEYADFKGTSGDPHIVYEKTKLPYGTHTITVRANGSGTLSLRAIHYAAFANQGDKLVKPELGWQRHKFDEKLSDGTEAVKYYPENIWTRYSEYIFTTKPNVGYIRFKFYGSAIRIISTHFSDTATMARIIIDGKTSYYNSRGGSDGDRLSFENSNLPLGIHTVEIYTNNTGNLSLSAIDLKDGEYLVPLVKIGEDLLQPEPGWTRYDDTHSNIKYLGTWKVTNSGYNSSLHYKNENVPPKETVAIKFKFYGKSLRIIGLKMAYYSQNALIQIDDNEPELISFYGETINTCLLYEKTGLKEENHTVTIWGENINLDAIDFNEGGYLIPTVKVGESLIEPELGWKRFDDTDTRISYENPDGGKWKKISVDPTEYYNGTTTYKEHLGMPRLKIKFKFKGIQLRIMASRYTTNVSKYEEAKILIDGVQYVYNQNGTSNQFCTLLFESPILNQDVHTVEITTGKDPFDFDCIDILGGELFFEPAKVGDVLTQPEPGWKRFDDTDPLITYAGTSWTSSSGVGSKNAYNETNTFRVVSYTDKTDGTVEFSFKGTGIRVISQTFTASAWGQVNIQIDELSESYKQERPVSNYQILLYEKTNLPPGTHTVRLTGRQFAIDAFDILDGELIAVTKIGDVLKEPESGWKRFDDRDPNIIYQGNWIENENITTHYRGTFHNKPSSSGDDSIVKALFDFSGTKVRIIAFMTTGSYDVGTIKIDGEAFNFSYIKGTPTAQCLVFEKVGLEPGIHKVELSGRYINLDAIDIDETGELIPIEIKKPKVSLYEKESGKVFVDDFDSINPKWLMSPFIAFNNVAKQEFLRMNHSADKDVLLLIDKPQGNVAIQVIADYTPTKEGDKGGLLIYKNEANNIEFLESMKVSDSPDPKEWMAVCKENQWDFYNKTDITFDYVRSEQLDAHKIGVVLKKGNTEGFTPLDINKIIITTSNLLRLRQLYEKYKVVLKDAAENVISTSFVEAANTGIDIPLPSLEFEGIVEIYDEDGTLVAKRQTTFFGGDMYCMGSSLHISMDTKELDETDPTHLGYMTETERLVKMTLTNDNVGPVSNVKVAIQQYMEKFGYTWAHVSLDGSHYTDELAIETLDAGSSKDFWVKIIKDVNYMAFEPIYFNIHLSHE</sequence>
<dbReference type="KEGG" id="bcq:BCQ_PT17"/>